<dbReference type="CDD" id="cd00085">
    <property type="entry name" value="HNHc"/>
    <property type="match status" value="1"/>
</dbReference>
<dbReference type="Pfam" id="PF01844">
    <property type="entry name" value="HNH"/>
    <property type="match status" value="1"/>
</dbReference>
<dbReference type="EMBL" id="CAJHCQ010000045">
    <property type="protein sequence ID" value="CAD6562185.1"/>
    <property type="molecule type" value="Genomic_DNA"/>
</dbReference>
<evidence type="ECO:0000313" key="3">
    <source>
        <dbReference type="Proteomes" id="UP000656319"/>
    </source>
</evidence>
<keyword evidence="3" id="KW-1185">Reference proteome</keyword>
<comment type="caution">
    <text evidence="2">The sequence shown here is derived from an EMBL/GenBank/DDBJ whole genome shotgun (WGS) entry which is preliminary data.</text>
</comment>
<dbReference type="Proteomes" id="UP000656319">
    <property type="component" value="Unassembled WGS sequence"/>
</dbReference>
<reference evidence="2 3" key="1">
    <citation type="submission" date="2020-10" db="EMBL/GenBank/DDBJ databases">
        <authorList>
            <person name="Peeters C."/>
        </authorList>
    </citation>
    <scope>NUCLEOTIDE SEQUENCE [LARGE SCALE GENOMIC DNA]</scope>
    <source>
        <strain evidence="2 3">LMG 27952</strain>
    </source>
</reference>
<gene>
    <name evidence="2" type="ORF">LMG27952_07709</name>
</gene>
<sequence>MAKKQDVKPTKKQLVREITDELGIEVSSIYDWCFKKAPAGPYLTFQWYDSIFDDGEIVYFVDEFTEWAEKNRSTALPVQINRAYAVASLILDAYYKGAPLRVAVLDGITTMVGLRERDEAHLRELDPLPWYPHHRDEMGRIVVYRNVPQPSGFDAYLDDQARAEAKGQEAAPKKPIVTDTDGTAIYERDSSQVVAVKQRANGICERCEQEGFKTPQGRYLEAHHVIPLNCDGDDKEWNMVAICPNDHREAHYGANRDELRDWFITEVIAKHFPGDDELIDRLSEKSWRIRNNPQQFTRKMEDWVKD</sequence>
<accession>A0ABM8PBT7</accession>
<evidence type="ECO:0000259" key="1">
    <source>
        <dbReference type="SMART" id="SM00507"/>
    </source>
</evidence>
<organism evidence="2 3">
    <name type="scientific">Paraburkholderia hiiakae</name>
    <dbReference type="NCBI Taxonomy" id="1081782"/>
    <lineage>
        <taxon>Bacteria</taxon>
        <taxon>Pseudomonadati</taxon>
        <taxon>Pseudomonadota</taxon>
        <taxon>Betaproteobacteria</taxon>
        <taxon>Burkholderiales</taxon>
        <taxon>Burkholderiaceae</taxon>
        <taxon>Paraburkholderia</taxon>
    </lineage>
</organism>
<dbReference type="RefSeq" id="WP_201701100.1">
    <property type="nucleotide sequence ID" value="NZ_CAJHCQ010000045.1"/>
</dbReference>
<dbReference type="InterPro" id="IPR003615">
    <property type="entry name" value="HNH_nuc"/>
</dbReference>
<dbReference type="SMART" id="SM00507">
    <property type="entry name" value="HNHc"/>
    <property type="match status" value="1"/>
</dbReference>
<protein>
    <recommendedName>
        <fullName evidence="1">HNH nuclease domain-containing protein</fullName>
    </recommendedName>
</protein>
<dbReference type="Gene3D" id="1.10.30.50">
    <property type="match status" value="1"/>
</dbReference>
<dbReference type="InterPro" id="IPR002711">
    <property type="entry name" value="HNH"/>
</dbReference>
<name>A0ABM8PBT7_9BURK</name>
<feature type="domain" description="HNH nuclease" evidence="1">
    <location>
        <begin position="191"/>
        <end position="248"/>
    </location>
</feature>
<proteinExistence type="predicted"/>
<evidence type="ECO:0000313" key="2">
    <source>
        <dbReference type="EMBL" id="CAD6562185.1"/>
    </source>
</evidence>